<dbReference type="InterPro" id="IPR002104">
    <property type="entry name" value="Integrase_catalytic"/>
</dbReference>
<accession>A0A7G9Z734</accession>
<sequence length="317" mass="37162">MIEVRKKGERIEISFPYDPDYITKIKTIAGYRWHPEDKCWCVPRSEFKGLLALFDEGKLNIDPSVWLDEVRMELVARRYSHRTIKGYLYHNMEFLEFFKKDPYEVSNEAIRGYLYHLANDKEGSTSTLNTAINALKFYYGEVLKRRFVYEIKRPKKDKKLPVVLSQEEVFQILSSASNIKHKVIIMLIYSGGLRVSEVVKLKPEEIDIQRKLIHIRGAKGRKDRYTMLSDVAIKSLSLYLKTYHPEKWLFPGQKDGRHITTRTVQRIFEDAIKKVGIDKDVSVHSLRHSFATHPLESGVDLIMKNSDIENEVEEYED</sequence>
<keyword evidence="2" id="KW-0229">DNA integration</keyword>
<dbReference type="SUPFAM" id="SSF56349">
    <property type="entry name" value="DNA breaking-rejoining enzymes"/>
    <property type="match status" value="1"/>
</dbReference>
<dbReference type="Gene3D" id="1.10.150.130">
    <property type="match status" value="1"/>
</dbReference>
<evidence type="ECO:0000256" key="1">
    <source>
        <dbReference type="ARBA" id="ARBA00008857"/>
    </source>
</evidence>
<dbReference type="EMBL" id="MT631644">
    <property type="protein sequence ID" value="QNO56068.1"/>
    <property type="molecule type" value="Genomic_DNA"/>
</dbReference>
<keyword evidence="4" id="KW-0233">DNA recombination</keyword>
<dbReference type="Gene3D" id="1.10.443.10">
    <property type="entry name" value="Intergrase catalytic core"/>
    <property type="match status" value="1"/>
</dbReference>
<dbReference type="InterPro" id="IPR044068">
    <property type="entry name" value="CB"/>
</dbReference>
<protein>
    <submittedName>
        <fullName evidence="8">Tyrosine recombinase XerC</fullName>
    </submittedName>
</protein>
<evidence type="ECO:0000256" key="5">
    <source>
        <dbReference type="PROSITE-ProRule" id="PRU01248"/>
    </source>
</evidence>
<dbReference type="PROSITE" id="PS51900">
    <property type="entry name" value="CB"/>
    <property type="match status" value="1"/>
</dbReference>
<dbReference type="AlphaFoldDB" id="A0A7G9Z734"/>
<evidence type="ECO:0000256" key="2">
    <source>
        <dbReference type="ARBA" id="ARBA00022908"/>
    </source>
</evidence>
<dbReference type="Pfam" id="PF00589">
    <property type="entry name" value="Phage_integrase"/>
    <property type="match status" value="1"/>
</dbReference>
<proteinExistence type="inferred from homology"/>
<dbReference type="PANTHER" id="PTHR30349">
    <property type="entry name" value="PHAGE INTEGRASE-RELATED"/>
    <property type="match status" value="1"/>
</dbReference>
<dbReference type="GO" id="GO:0003677">
    <property type="term" value="F:DNA binding"/>
    <property type="evidence" value="ECO:0007669"/>
    <property type="project" value="UniProtKB-UniRule"/>
</dbReference>
<gene>
    <name evidence="8" type="primary">xerC</name>
    <name evidence="8" type="ORF">GIJIEOGM_00009</name>
</gene>
<dbReference type="GO" id="GO:0006310">
    <property type="term" value="P:DNA recombination"/>
    <property type="evidence" value="ECO:0007669"/>
    <property type="project" value="UniProtKB-KW"/>
</dbReference>
<reference evidence="8" key="1">
    <citation type="submission" date="2020-06" db="EMBL/GenBank/DDBJ databases">
        <title>Unique genomic features of the anaerobic methanotrophic archaea.</title>
        <authorList>
            <person name="Chadwick G.L."/>
            <person name="Skennerton C.T."/>
            <person name="Laso-Perez R."/>
            <person name="Leu A.O."/>
            <person name="Speth D.R."/>
            <person name="Yu H."/>
            <person name="Morgan-Lang C."/>
            <person name="Hatzenpichler R."/>
            <person name="Goudeau D."/>
            <person name="Malmstrom R."/>
            <person name="Brazelton W.J."/>
            <person name="Woyke T."/>
            <person name="Hallam S.J."/>
            <person name="Tyson G.W."/>
            <person name="Wegener G."/>
            <person name="Boetius A."/>
            <person name="Orphan V."/>
        </authorList>
    </citation>
    <scope>NUCLEOTIDE SEQUENCE</scope>
</reference>
<keyword evidence="3 5" id="KW-0238">DNA-binding</keyword>
<name>A0A7G9Z734_9EURY</name>
<dbReference type="PANTHER" id="PTHR30349:SF64">
    <property type="entry name" value="PROPHAGE INTEGRASE INTD-RELATED"/>
    <property type="match status" value="1"/>
</dbReference>
<dbReference type="Pfam" id="PF13495">
    <property type="entry name" value="Phage_int_SAM_4"/>
    <property type="match status" value="1"/>
</dbReference>
<dbReference type="InterPro" id="IPR013762">
    <property type="entry name" value="Integrase-like_cat_sf"/>
</dbReference>
<evidence type="ECO:0000259" key="7">
    <source>
        <dbReference type="PROSITE" id="PS51900"/>
    </source>
</evidence>
<evidence type="ECO:0000313" key="8">
    <source>
        <dbReference type="EMBL" id="QNO56068.1"/>
    </source>
</evidence>
<dbReference type="InterPro" id="IPR010998">
    <property type="entry name" value="Integrase_recombinase_N"/>
</dbReference>
<dbReference type="PROSITE" id="PS51898">
    <property type="entry name" value="TYR_RECOMBINASE"/>
    <property type="match status" value="1"/>
</dbReference>
<evidence type="ECO:0000256" key="3">
    <source>
        <dbReference type="ARBA" id="ARBA00023125"/>
    </source>
</evidence>
<dbReference type="GO" id="GO:0015074">
    <property type="term" value="P:DNA integration"/>
    <property type="evidence" value="ECO:0007669"/>
    <property type="project" value="UniProtKB-KW"/>
</dbReference>
<evidence type="ECO:0000259" key="6">
    <source>
        <dbReference type="PROSITE" id="PS51898"/>
    </source>
</evidence>
<organism evidence="8">
    <name type="scientific">Candidatus Methanophaga sp. ANME-1 ERB7</name>
    <dbReference type="NCBI Taxonomy" id="2759913"/>
    <lineage>
        <taxon>Archaea</taxon>
        <taxon>Methanobacteriati</taxon>
        <taxon>Methanobacteriota</taxon>
        <taxon>Stenosarchaea group</taxon>
        <taxon>Methanomicrobia</taxon>
        <taxon>Candidatus Methanophagales</taxon>
        <taxon>Candidatus Methanophagaceae</taxon>
        <taxon>Candidatus Methanophaga</taxon>
    </lineage>
</organism>
<feature type="domain" description="Core-binding (CB)" evidence="7">
    <location>
        <begin position="57"/>
        <end position="143"/>
    </location>
</feature>
<dbReference type="InterPro" id="IPR004107">
    <property type="entry name" value="Integrase_SAM-like_N"/>
</dbReference>
<dbReference type="InterPro" id="IPR050090">
    <property type="entry name" value="Tyrosine_recombinase_XerCD"/>
</dbReference>
<evidence type="ECO:0000256" key="4">
    <source>
        <dbReference type="ARBA" id="ARBA00023172"/>
    </source>
</evidence>
<dbReference type="InterPro" id="IPR011010">
    <property type="entry name" value="DNA_brk_join_enz"/>
</dbReference>
<comment type="similarity">
    <text evidence="1">Belongs to the 'phage' integrase family.</text>
</comment>
<feature type="domain" description="Tyr recombinase" evidence="6">
    <location>
        <begin position="159"/>
        <end position="317"/>
    </location>
</feature>